<reference evidence="4" key="1">
    <citation type="submission" date="2016-10" db="EMBL/GenBank/DDBJ databases">
        <authorList>
            <person name="Varghese N."/>
            <person name="Submissions S."/>
        </authorList>
    </citation>
    <scope>NUCLEOTIDE SEQUENCE [LARGE SCALE GENOMIC DNA]</scope>
    <source>
        <strain evidence="4">DSM 3695</strain>
    </source>
</reference>
<comment type="similarity">
    <text evidence="1 2">Belongs to the outer membrane factor (OMF) (TC 1.B.17) family.</text>
</comment>
<dbReference type="STRING" id="29529.SAMN04488122_3436"/>
<name>A0A1I0RUU4_9BACT</name>
<evidence type="ECO:0000313" key="3">
    <source>
        <dbReference type="EMBL" id="SEW45220.1"/>
    </source>
</evidence>
<dbReference type="Gene3D" id="1.20.1600.10">
    <property type="entry name" value="Outer membrane efflux proteins (OEP)"/>
    <property type="match status" value="1"/>
</dbReference>
<dbReference type="PROSITE" id="PS51257">
    <property type="entry name" value="PROKAR_LIPOPROTEIN"/>
    <property type="match status" value="1"/>
</dbReference>
<dbReference type="RefSeq" id="WP_089896673.1">
    <property type="nucleotide sequence ID" value="NZ_FOJG01000001.1"/>
</dbReference>
<dbReference type="EMBL" id="FOJG01000001">
    <property type="protein sequence ID" value="SEW45220.1"/>
    <property type="molecule type" value="Genomic_DNA"/>
</dbReference>
<dbReference type="Pfam" id="PF02321">
    <property type="entry name" value="OEP"/>
    <property type="match status" value="2"/>
</dbReference>
<evidence type="ECO:0000313" key="4">
    <source>
        <dbReference type="Proteomes" id="UP000199310"/>
    </source>
</evidence>
<sequence length="460" mass="50274">MKYGYIGLVVLGLSVVSCKITRPYTSPEAGPSSLYREQSGTDTANIASVNWSDFFKDTTLQALIAKGLQENLDMKMAVQRIMAAQASYRQSKLAFLPDLNGSVSVKESRLSFPQGYGIINSATQYDLGFTAGWEADIWGKLRSGKRAALANLLATDAAKRAIRSKLVSDIAVAYYSLLALDAQLKVLELTLKNRKEDVAAMRDLKASAIVNGAAIVQSEANQYTVEVAIPDTKRQIRETENLLCMLLSMPSGTIERSSLSTQLLPGTLTVGVPAQLLRFRPDVQEAELTFRSAFEMTNIARTAFYPTLSISASGGFSSFDFSQWFTGTGLFANVVGGLTQPVFNRGLNTARLKTAEAKQQEAFYNFSKSLLTAGREVSDALYALQSAREKESGRSRQLVALEKSVEFTKDLLRYSETTNYTDVLTSEQHLLSAQMGQIGDQLQQWQAVIALYRAVGGGAM</sequence>
<dbReference type="GO" id="GO:0005886">
    <property type="term" value="C:plasma membrane"/>
    <property type="evidence" value="ECO:0007669"/>
    <property type="project" value="UniProtKB-SubCell"/>
</dbReference>
<keyword evidence="2" id="KW-0812">Transmembrane</keyword>
<proteinExistence type="inferred from homology"/>
<dbReference type="PANTHER" id="PTHR30203">
    <property type="entry name" value="OUTER MEMBRANE CATION EFFLUX PROTEIN"/>
    <property type="match status" value="1"/>
</dbReference>
<evidence type="ECO:0000256" key="1">
    <source>
        <dbReference type="ARBA" id="ARBA00007613"/>
    </source>
</evidence>
<dbReference type="InterPro" id="IPR010131">
    <property type="entry name" value="MdtP/NodT-like"/>
</dbReference>
<dbReference type="Proteomes" id="UP000199310">
    <property type="component" value="Unassembled WGS sequence"/>
</dbReference>
<evidence type="ECO:0000256" key="2">
    <source>
        <dbReference type="RuleBase" id="RU362097"/>
    </source>
</evidence>
<comment type="subcellular location">
    <subcellularLocation>
        <location evidence="2">Cell membrane</location>
        <topology evidence="2">Lipid-anchor</topology>
    </subcellularLocation>
</comment>
<dbReference type="AlphaFoldDB" id="A0A1I0RUU4"/>
<keyword evidence="4" id="KW-1185">Reference proteome</keyword>
<dbReference type="NCBIfam" id="TIGR01845">
    <property type="entry name" value="outer_NodT"/>
    <property type="match status" value="1"/>
</dbReference>
<dbReference type="Gene3D" id="2.20.200.10">
    <property type="entry name" value="Outer membrane efflux proteins (OEP)"/>
    <property type="match status" value="1"/>
</dbReference>
<dbReference type="InterPro" id="IPR003423">
    <property type="entry name" value="OMP_efflux"/>
</dbReference>
<organism evidence="3 4">
    <name type="scientific">Chitinophaga arvensicola</name>
    <dbReference type="NCBI Taxonomy" id="29529"/>
    <lineage>
        <taxon>Bacteria</taxon>
        <taxon>Pseudomonadati</taxon>
        <taxon>Bacteroidota</taxon>
        <taxon>Chitinophagia</taxon>
        <taxon>Chitinophagales</taxon>
        <taxon>Chitinophagaceae</taxon>
        <taxon>Chitinophaga</taxon>
    </lineage>
</organism>
<dbReference type="GO" id="GO:0015562">
    <property type="term" value="F:efflux transmembrane transporter activity"/>
    <property type="evidence" value="ECO:0007669"/>
    <property type="project" value="InterPro"/>
</dbReference>
<keyword evidence="2 3" id="KW-0449">Lipoprotein</keyword>
<dbReference type="SUPFAM" id="SSF56954">
    <property type="entry name" value="Outer membrane efflux proteins (OEP)"/>
    <property type="match status" value="1"/>
</dbReference>
<keyword evidence="2" id="KW-0472">Membrane</keyword>
<dbReference type="OrthoDB" id="9770517at2"/>
<protein>
    <submittedName>
        <fullName evidence="3">Efflux transporter, outer membrane factor (OMF) lipoprotein, NodT family</fullName>
    </submittedName>
</protein>
<keyword evidence="2" id="KW-1134">Transmembrane beta strand</keyword>
<keyword evidence="2" id="KW-0564">Palmitate</keyword>
<dbReference type="PANTHER" id="PTHR30203:SF33">
    <property type="entry name" value="BLR4455 PROTEIN"/>
    <property type="match status" value="1"/>
</dbReference>
<gene>
    <name evidence="3" type="ORF">SAMN04488122_3436</name>
</gene>
<accession>A0A1I0RUU4</accession>